<proteinExistence type="predicted"/>
<name>A0A6L2JFH7_TANCI</name>
<dbReference type="GO" id="GO:0003964">
    <property type="term" value="F:RNA-directed DNA polymerase activity"/>
    <property type="evidence" value="ECO:0007669"/>
    <property type="project" value="UniProtKB-KW"/>
</dbReference>
<dbReference type="AlphaFoldDB" id="A0A6L2JFH7"/>
<feature type="region of interest" description="Disordered" evidence="1">
    <location>
        <begin position="284"/>
        <end position="309"/>
    </location>
</feature>
<dbReference type="PANTHER" id="PTHR47150">
    <property type="entry name" value="OS12G0169200 PROTEIN"/>
    <property type="match status" value="1"/>
</dbReference>
<gene>
    <name evidence="2" type="ORF">Tci_007751</name>
</gene>
<feature type="region of interest" description="Disordered" evidence="1">
    <location>
        <begin position="323"/>
        <end position="346"/>
    </location>
</feature>
<feature type="compositionally biased region" description="Polar residues" evidence="1">
    <location>
        <begin position="299"/>
        <end position="308"/>
    </location>
</feature>
<protein>
    <submittedName>
        <fullName evidence="2">RNA-directed DNA polymerase, eukaryota, reverse transcriptase zinc-binding domain protein</fullName>
    </submittedName>
</protein>
<keyword evidence="2" id="KW-0808">Transferase</keyword>
<keyword evidence="2" id="KW-0695">RNA-directed DNA polymerase</keyword>
<dbReference type="InterPro" id="IPR006912">
    <property type="entry name" value="Harbinger_derived_prot"/>
</dbReference>
<dbReference type="EMBL" id="BKCJ010000729">
    <property type="protein sequence ID" value="GEU35773.1"/>
    <property type="molecule type" value="Genomic_DNA"/>
</dbReference>
<keyword evidence="2" id="KW-0548">Nucleotidyltransferase</keyword>
<organism evidence="2">
    <name type="scientific">Tanacetum cinerariifolium</name>
    <name type="common">Dalmatian daisy</name>
    <name type="synonym">Chrysanthemum cinerariifolium</name>
    <dbReference type="NCBI Taxonomy" id="118510"/>
    <lineage>
        <taxon>Eukaryota</taxon>
        <taxon>Viridiplantae</taxon>
        <taxon>Streptophyta</taxon>
        <taxon>Embryophyta</taxon>
        <taxon>Tracheophyta</taxon>
        <taxon>Spermatophyta</taxon>
        <taxon>Magnoliopsida</taxon>
        <taxon>eudicotyledons</taxon>
        <taxon>Gunneridae</taxon>
        <taxon>Pentapetalae</taxon>
        <taxon>asterids</taxon>
        <taxon>campanulids</taxon>
        <taxon>Asterales</taxon>
        <taxon>Asteraceae</taxon>
        <taxon>Asteroideae</taxon>
        <taxon>Anthemideae</taxon>
        <taxon>Anthemidinae</taxon>
        <taxon>Tanacetum</taxon>
    </lineage>
</organism>
<reference evidence="2" key="1">
    <citation type="journal article" date="2019" name="Sci. Rep.">
        <title>Draft genome of Tanacetum cinerariifolium, the natural source of mosquito coil.</title>
        <authorList>
            <person name="Yamashiro T."/>
            <person name="Shiraishi A."/>
            <person name="Satake H."/>
            <person name="Nakayama K."/>
        </authorList>
    </citation>
    <scope>NUCLEOTIDE SEQUENCE</scope>
</reference>
<comment type="caution">
    <text evidence="2">The sequence shown here is derived from an EMBL/GenBank/DDBJ whole genome shotgun (WGS) entry which is preliminary data.</text>
</comment>
<evidence type="ECO:0000256" key="1">
    <source>
        <dbReference type="SAM" id="MobiDB-lite"/>
    </source>
</evidence>
<dbReference type="PANTHER" id="PTHR47150:SF6">
    <property type="entry name" value="OS01G0872900 PROTEIN"/>
    <property type="match status" value="1"/>
</dbReference>
<dbReference type="Pfam" id="PF04827">
    <property type="entry name" value="Plant_tran"/>
    <property type="match status" value="1"/>
</dbReference>
<evidence type="ECO:0000313" key="2">
    <source>
        <dbReference type="EMBL" id="GEU35773.1"/>
    </source>
</evidence>
<accession>A0A6L2JFH7</accession>
<sequence length="1089" mass="124423">MLAMLPTLDGLLRASPKRSFTLVNFKLITIDYRRECQQSNVVDLLSSREPLNDTVVSELKNGNGSSALQNDRQDMIRFLHLLRSSDNGLEISRSLMPIFLIEDRKQVNDLVLYALSRFQREPLKRHSSLHNIDGVKRGNSRDTYNSNGVKSAANSYAHVVKGSQNSKMVSDSSPVMVLDDSCLNEKYYSLCLLGNVKDFATLANLKVVVANEGFDNIKFKYMGGYWIQLASSDFNTDGRVTWVEIKGGGFRVGSYEDVPNGEDVKNVEDLEGDSNGELVHDTEFEEDFPNQKGKEDSVRQGNVQSDDPSNIYELLNHKRPVIDKNSNSKKSLKYPPGYTPTGSKEATGEKQFDSKFFSKNDAEESICSVHFKKFKVPKSGGSILQLIDDLVKVGETIGASVSNSGGILYVWDPNMFKKMNSTVSYYFVMVRGDWMPNGKKLLIISVYAPQELSEKKMLWDYLSLVMSNWEGELSLIMSFEINSEAIMFTDSSDDEEVTSRHMTFFSQGVTTNARQANRSRRNTINRDRYGTHERLLQASFLSVNPMFLDETFDERFRMSRRLLTRIVEEIYLHSTLFRNKRDCAEIEGISPLMKCTSAIRQLTYDTVPNFMDEYLQIGHETSRLCLEIFCICYVTRLMIWHAFFGALGVNDIHVIHQSPLFNDFKEGKAPEIPFVVNNVAYPWGYYLVDVIYPKWLTLVKTISNVSEDDRKQIWYKRMQEAARKDVERAFGVLKKKGDAPIIESNALVRMMKKLKYLKEKIRMWNKLNKEKSHKSKRSLIAELADCDAIIDKGEGENNIVNRRTEVVNLLQKVEKKNSLEAAQKAKIKWAIEGDENSKYYHGVINKKRNQLSIRGILVEVSKEEIKKAVWDCEIDKSPGLDGITFGFYRRYWKLIENDVVDAVTCFFHQDCFNRASGLRINMTKSKLLGISAKDDKVKQAAAKIGCNTLKTPFSYLGSKVGGLKSQFWVKWKHALASKDKGGLGVSSLFALNRALMFKWVKSCYPSLWLDIIHEVEMFKSRGIDLVSLIHSKLGNGANTSFWEVAWRRDHRLDVSFRRPPRGGVEIQQFEHMKEKVEGCVLADMMDSWF</sequence>